<comment type="caution">
    <text evidence="1">The sequence shown here is derived from an EMBL/GenBank/DDBJ whole genome shotgun (WGS) entry which is preliminary data.</text>
</comment>
<gene>
    <name evidence="1" type="ORF">M595_4711</name>
</gene>
<dbReference type="EMBL" id="AUZM01000060">
    <property type="protein sequence ID" value="ERT05355.1"/>
    <property type="molecule type" value="Genomic_DNA"/>
</dbReference>
<sequence length="38" mass="4085">MKFSNLGGDLKDVGCMAIAIKLEPLVKVSFTVQVTESD</sequence>
<dbReference type="AlphaFoldDB" id="U7QE80"/>
<proteinExistence type="predicted"/>
<accession>U7QE80</accession>
<dbReference type="Proteomes" id="UP000017127">
    <property type="component" value="Unassembled WGS sequence"/>
</dbReference>
<evidence type="ECO:0000313" key="1">
    <source>
        <dbReference type="EMBL" id="ERT05355.1"/>
    </source>
</evidence>
<protein>
    <submittedName>
        <fullName evidence="1">Uncharacterized protein</fullName>
    </submittedName>
</protein>
<reference evidence="1 2" key="1">
    <citation type="journal article" date="2013" name="Front. Microbiol.">
        <title>Comparative genomic analyses of the cyanobacterium, Lyngbya aestuarii BL J, a powerful hydrogen producer.</title>
        <authorList>
            <person name="Kothari A."/>
            <person name="Vaughn M."/>
            <person name="Garcia-Pichel F."/>
        </authorList>
    </citation>
    <scope>NUCLEOTIDE SEQUENCE [LARGE SCALE GENOMIC DNA]</scope>
    <source>
        <strain evidence="1 2">BL J</strain>
    </source>
</reference>
<name>U7QE80_9CYAN</name>
<evidence type="ECO:0000313" key="2">
    <source>
        <dbReference type="Proteomes" id="UP000017127"/>
    </source>
</evidence>
<keyword evidence="2" id="KW-1185">Reference proteome</keyword>
<organism evidence="1 2">
    <name type="scientific">Lyngbya aestuarii BL J</name>
    <dbReference type="NCBI Taxonomy" id="1348334"/>
    <lineage>
        <taxon>Bacteria</taxon>
        <taxon>Bacillati</taxon>
        <taxon>Cyanobacteriota</taxon>
        <taxon>Cyanophyceae</taxon>
        <taxon>Oscillatoriophycideae</taxon>
        <taxon>Oscillatoriales</taxon>
        <taxon>Microcoleaceae</taxon>
        <taxon>Lyngbya</taxon>
    </lineage>
</organism>